<proteinExistence type="predicted"/>
<dbReference type="AlphaFoldDB" id="A0A1H3A631"/>
<comment type="caution">
    <text evidence="2">The sequence shown here is derived from an EMBL/GenBank/DDBJ whole genome shotgun (WGS) entry which is preliminary data.</text>
</comment>
<dbReference type="Pfam" id="PF02589">
    <property type="entry name" value="LUD_dom"/>
    <property type="match status" value="1"/>
</dbReference>
<organism evidence="2 3">
    <name type="scientific">Acidaminococcus fermentans</name>
    <dbReference type="NCBI Taxonomy" id="905"/>
    <lineage>
        <taxon>Bacteria</taxon>
        <taxon>Bacillati</taxon>
        <taxon>Bacillota</taxon>
        <taxon>Negativicutes</taxon>
        <taxon>Acidaminococcales</taxon>
        <taxon>Acidaminococcaceae</taxon>
        <taxon>Acidaminococcus</taxon>
    </lineage>
</organism>
<gene>
    <name evidence="2" type="ORF">SAMN05216495_11833</name>
</gene>
<dbReference type="RefSeq" id="WP_074708012.1">
    <property type="nucleotide sequence ID" value="NZ_CALAKB010000023.1"/>
</dbReference>
<evidence type="ECO:0000313" key="3">
    <source>
        <dbReference type="Proteomes" id="UP000182379"/>
    </source>
</evidence>
<sequence length="209" mass="23255">MQEALRRRNELLAQVVIRGLASRNMKGYYAANVEEAVQKALELIPQGSVVTMGGSTTVRESGLVERLKAGNWTFIDREEYPSRRPAHLKAYDADWYLASCNAMTRDGILVNIDGNGNRVSAISYGPHHVLFLVSLNKVCSSLETALDRAENTAAAVCAQKFDIQTPCRTTGFCSHCKAPETRCCEILITRYARHPERIHVILVNDQLGF</sequence>
<evidence type="ECO:0000259" key="1">
    <source>
        <dbReference type="Pfam" id="PF02589"/>
    </source>
</evidence>
<dbReference type="PANTHER" id="PTHR36179">
    <property type="entry name" value="LUD_DOM DOMAIN-CONTAINING PROTEIN"/>
    <property type="match status" value="1"/>
</dbReference>
<dbReference type="InterPro" id="IPR003741">
    <property type="entry name" value="LUD_dom"/>
</dbReference>
<dbReference type="EMBL" id="FNOP01000018">
    <property type="protein sequence ID" value="SDX24644.1"/>
    <property type="molecule type" value="Genomic_DNA"/>
</dbReference>
<reference evidence="2 3" key="1">
    <citation type="submission" date="2016-10" db="EMBL/GenBank/DDBJ databases">
        <authorList>
            <person name="Varghese N."/>
            <person name="Submissions S."/>
        </authorList>
    </citation>
    <scope>NUCLEOTIDE SEQUENCE [LARGE SCALE GENOMIC DNA]</scope>
    <source>
        <strain evidence="2 3">WCC6</strain>
    </source>
</reference>
<name>A0A1H3A631_ACIFE</name>
<feature type="domain" description="LUD" evidence="1">
    <location>
        <begin position="15"/>
        <end position="203"/>
    </location>
</feature>
<evidence type="ECO:0000313" key="2">
    <source>
        <dbReference type="EMBL" id="SDX24644.1"/>
    </source>
</evidence>
<protein>
    <submittedName>
        <fullName evidence="2">Uncharacterized ACR, YkgG family COG1556</fullName>
    </submittedName>
</protein>
<dbReference type="Proteomes" id="UP000182379">
    <property type="component" value="Unassembled WGS sequence"/>
</dbReference>
<dbReference type="PANTHER" id="PTHR36179:SF2">
    <property type="entry name" value="LUD DOMAIN-CONTAINING PROTEIN"/>
    <property type="match status" value="1"/>
</dbReference>
<accession>A0A1H3A631</accession>